<gene>
    <name evidence="2" type="ORF">HMPREF9098_0328</name>
</gene>
<sequence length="286" mass="32113">MQAALNVLKKKDCMKIMEWGMLGISSAALLLLLGCSHEESNGAAASPPSASTKNDTATKQPAPIALPDRKVQTFAPNGKCTNLRPAADMEDLMRQITENLDSPCLFAYSPKELEQAWQINPVPDIHAIMFPELNPNDPDYTDKVSREMEKVMTGKRTLDAATAKRVENEMRNMRPQSTVSIGSGTWRTDGTNKEPRAGRYFSINPNSEHKAQYGGFGKGFNHIDDLPEFFRQYGERAPAENRFYRHNSRNDPDLPFVEIHYDGATGKIDYIHVYEKQRDVLRGSHP</sequence>
<keyword evidence="3" id="KW-1185">Reference proteome</keyword>
<dbReference type="Proteomes" id="UP000004088">
    <property type="component" value="Unassembled WGS sequence"/>
</dbReference>
<feature type="compositionally biased region" description="Polar residues" evidence="1">
    <location>
        <begin position="177"/>
        <end position="189"/>
    </location>
</feature>
<dbReference type="AlphaFoldDB" id="F0EWU8"/>
<reference evidence="2 3" key="1">
    <citation type="submission" date="2011-01" db="EMBL/GenBank/DDBJ databases">
        <authorList>
            <person name="Muzny D."/>
            <person name="Qin X."/>
            <person name="Deng J."/>
            <person name="Jiang H."/>
            <person name="Liu Y."/>
            <person name="Qu J."/>
            <person name="Song X.-Z."/>
            <person name="Zhang L."/>
            <person name="Thornton R."/>
            <person name="Coyle M."/>
            <person name="Francisco L."/>
            <person name="Jackson L."/>
            <person name="Javaid M."/>
            <person name="Korchina V."/>
            <person name="Kovar C."/>
            <person name="Mata R."/>
            <person name="Mathew T."/>
            <person name="Ngo R."/>
            <person name="Nguyen L."/>
            <person name="Nguyen N."/>
            <person name="Okwuonu G."/>
            <person name="Ongeri F."/>
            <person name="Pham C."/>
            <person name="Simmons D."/>
            <person name="Wilczek-Boney K."/>
            <person name="Hale W."/>
            <person name="Jakkamsetti A."/>
            <person name="Pham P."/>
            <person name="Ruth R."/>
            <person name="San Lucas F."/>
            <person name="Warren J."/>
            <person name="Zhang J."/>
            <person name="Zhao Z."/>
            <person name="Zhou C."/>
            <person name="Zhu D."/>
            <person name="Lee S."/>
            <person name="Bess C."/>
            <person name="Blankenburg K."/>
            <person name="Forbes L."/>
            <person name="Fu Q."/>
            <person name="Gubbala S."/>
            <person name="Hirani K."/>
            <person name="Jayaseelan J.C."/>
            <person name="Lara F."/>
            <person name="Munidasa M."/>
            <person name="Palculict T."/>
            <person name="Patil S."/>
            <person name="Pu L.-L."/>
            <person name="Saada N."/>
            <person name="Tang L."/>
            <person name="Weissenberger G."/>
            <person name="Zhu Y."/>
            <person name="Hemphill L."/>
            <person name="Shang Y."/>
            <person name="Youmans B."/>
            <person name="Ayvaz T."/>
            <person name="Ross M."/>
            <person name="Santibanez J."/>
            <person name="Aqrawi P."/>
            <person name="Gross S."/>
            <person name="Joshi V."/>
            <person name="Fowler G."/>
            <person name="Nazareth L."/>
            <person name="Reid J."/>
            <person name="Worley K."/>
            <person name="Petrosino J."/>
            <person name="Highlander S."/>
            <person name="Gibbs R."/>
        </authorList>
    </citation>
    <scope>NUCLEOTIDE SEQUENCE [LARGE SCALE GENOMIC DNA]</scope>
    <source>
        <strain evidence="2 3">ATCC 33394</strain>
    </source>
</reference>
<evidence type="ECO:0008006" key="4">
    <source>
        <dbReference type="Google" id="ProtNLM"/>
    </source>
</evidence>
<dbReference type="NCBIfam" id="NF046039">
    <property type="entry name" value="lipo_NMB0938"/>
    <property type="match status" value="1"/>
</dbReference>
<accession>F0EWU8</accession>
<proteinExistence type="predicted"/>
<evidence type="ECO:0000313" key="3">
    <source>
        <dbReference type="Proteomes" id="UP000004088"/>
    </source>
</evidence>
<feature type="region of interest" description="Disordered" evidence="1">
    <location>
        <begin position="177"/>
        <end position="196"/>
    </location>
</feature>
<dbReference type="STRING" id="888741.HMPREF9098_0328"/>
<dbReference type="EMBL" id="AEWV01000006">
    <property type="protein sequence ID" value="EGC18179.1"/>
    <property type="molecule type" value="Genomic_DNA"/>
</dbReference>
<dbReference type="HOGENOM" id="CLU_989816_0_0_4"/>
<protein>
    <recommendedName>
        <fullName evidence="4">Lipoprotein</fullName>
    </recommendedName>
</protein>
<feature type="region of interest" description="Disordered" evidence="1">
    <location>
        <begin position="41"/>
        <end position="63"/>
    </location>
</feature>
<name>F0EWU8_9NEIS</name>
<organism evidence="2 3">
    <name type="scientific">Kingella denitrificans ATCC 33394</name>
    <dbReference type="NCBI Taxonomy" id="888741"/>
    <lineage>
        <taxon>Bacteria</taxon>
        <taxon>Pseudomonadati</taxon>
        <taxon>Pseudomonadota</taxon>
        <taxon>Betaproteobacteria</taxon>
        <taxon>Neisseriales</taxon>
        <taxon>Neisseriaceae</taxon>
        <taxon>Kingella</taxon>
    </lineage>
</organism>
<evidence type="ECO:0000313" key="2">
    <source>
        <dbReference type="EMBL" id="EGC18179.1"/>
    </source>
</evidence>
<evidence type="ECO:0000256" key="1">
    <source>
        <dbReference type="SAM" id="MobiDB-lite"/>
    </source>
</evidence>
<comment type="caution">
    <text evidence="2">The sequence shown here is derived from an EMBL/GenBank/DDBJ whole genome shotgun (WGS) entry which is preliminary data.</text>
</comment>